<evidence type="ECO:0000256" key="1">
    <source>
        <dbReference type="SAM" id="Phobius"/>
    </source>
</evidence>
<dbReference type="AlphaFoldDB" id="A0A832TGF4"/>
<dbReference type="SUPFAM" id="SSF52317">
    <property type="entry name" value="Class I glutamine amidotransferase-like"/>
    <property type="match status" value="1"/>
</dbReference>
<reference evidence="3" key="1">
    <citation type="journal article" date="2020" name="bioRxiv">
        <title>A rank-normalized archaeal taxonomy based on genome phylogeny resolves widespread incomplete and uneven classifications.</title>
        <authorList>
            <person name="Rinke C."/>
            <person name="Chuvochina M."/>
            <person name="Mussig A.J."/>
            <person name="Chaumeil P.-A."/>
            <person name="Waite D.W."/>
            <person name="Whitman W.B."/>
            <person name="Parks D.H."/>
            <person name="Hugenholtz P."/>
        </authorList>
    </citation>
    <scope>NUCLEOTIDE SEQUENCE</scope>
    <source>
        <strain evidence="3">UBA8853</strain>
    </source>
</reference>
<keyword evidence="1" id="KW-0812">Transmembrane</keyword>
<evidence type="ECO:0000313" key="3">
    <source>
        <dbReference type="EMBL" id="HII69763.1"/>
    </source>
</evidence>
<evidence type="ECO:0000313" key="4">
    <source>
        <dbReference type="Proteomes" id="UP000619545"/>
    </source>
</evidence>
<dbReference type="PIRSF" id="PIRSF016642">
    <property type="entry name" value="UCP016642"/>
    <property type="match status" value="1"/>
</dbReference>
<proteinExistence type="predicted"/>
<dbReference type="RefSeq" id="WP_011019497.1">
    <property type="nucleotide sequence ID" value="NZ_DUJS01000001.1"/>
</dbReference>
<evidence type="ECO:0000259" key="2">
    <source>
        <dbReference type="Pfam" id="PF01965"/>
    </source>
</evidence>
<dbReference type="InterPro" id="IPR029062">
    <property type="entry name" value="Class_I_gatase-like"/>
</dbReference>
<comment type="caution">
    <text evidence="3">The sequence shown here is derived from an EMBL/GenBank/DDBJ whole genome shotgun (WGS) entry which is preliminary data.</text>
</comment>
<feature type="transmembrane region" description="Helical" evidence="1">
    <location>
        <begin position="238"/>
        <end position="257"/>
    </location>
</feature>
<dbReference type="InterPro" id="IPR002818">
    <property type="entry name" value="DJ-1/PfpI"/>
</dbReference>
<protein>
    <submittedName>
        <fullName evidence="3">DJ-1/PfpI family protein</fullName>
    </submittedName>
</protein>
<organism evidence="3 4">
    <name type="scientific">Methanopyrus kandleri</name>
    <dbReference type="NCBI Taxonomy" id="2320"/>
    <lineage>
        <taxon>Archaea</taxon>
        <taxon>Methanobacteriati</taxon>
        <taxon>Methanobacteriota</taxon>
        <taxon>Methanomada group</taxon>
        <taxon>Methanopyri</taxon>
        <taxon>Methanopyrales</taxon>
        <taxon>Methanopyraceae</taxon>
        <taxon>Methanopyrus</taxon>
    </lineage>
</organism>
<dbReference type="EMBL" id="DUJS01000001">
    <property type="protein sequence ID" value="HII69763.1"/>
    <property type="molecule type" value="Genomic_DNA"/>
</dbReference>
<accession>A0A832TGF4</accession>
<dbReference type="Pfam" id="PF01965">
    <property type="entry name" value="DJ-1_PfpI"/>
    <property type="match status" value="1"/>
</dbReference>
<sequence>MRLPAIAAGLLILFAQPASCLKVAVFAADDVEPTCLKAIEKVLRDAGVPFDEVKGKDIVDGTIVERYDVLILPGGAYSERVVHHPRFIEGLKEFARAGGKIVGICAGAITLVKGGLVRAKVEGAGLGVGKVTLELERDPLTEGLPDRLEVTYINGPVMRSQGAKVVARYAGGIVSRGDAILVDRYGKGEVIAIGPHPCHDERGNVNTQGAKLLLNALGVKKRVKSGKVEGEGWFPTPVPVAAVILGLVAALGVRGLISRRGTGVK</sequence>
<dbReference type="InterPro" id="IPR015834">
    <property type="entry name" value="UCP016642"/>
</dbReference>
<feature type="domain" description="DJ-1/PfpI" evidence="2">
    <location>
        <begin position="64"/>
        <end position="120"/>
    </location>
</feature>
<gene>
    <name evidence="3" type="ORF">HA336_00845</name>
</gene>
<dbReference type="Proteomes" id="UP000619545">
    <property type="component" value="Unassembled WGS sequence"/>
</dbReference>
<keyword evidence="1" id="KW-1133">Transmembrane helix</keyword>
<keyword evidence="1" id="KW-0472">Membrane</keyword>
<name>A0A832TGF4_9EURY</name>
<dbReference type="CDD" id="cd01653">
    <property type="entry name" value="GATase1"/>
    <property type="match status" value="1"/>
</dbReference>
<dbReference type="GeneID" id="1477230"/>
<dbReference type="Gene3D" id="3.40.50.880">
    <property type="match status" value="1"/>
</dbReference>
<dbReference type="PROSITE" id="PS51273">
    <property type="entry name" value="GATASE_TYPE_1"/>
    <property type="match status" value="1"/>
</dbReference>